<evidence type="ECO:0000313" key="7">
    <source>
        <dbReference type="Proteomes" id="UP000272025"/>
    </source>
</evidence>
<dbReference type="SMART" id="SM01117">
    <property type="entry name" value="Cyt-b5"/>
    <property type="match status" value="2"/>
</dbReference>
<dbReference type="GO" id="GO:0020037">
    <property type="term" value="F:heme binding"/>
    <property type="evidence" value="ECO:0007669"/>
    <property type="project" value="InterPro"/>
</dbReference>
<dbReference type="Proteomes" id="UP000272025">
    <property type="component" value="Unassembled WGS sequence"/>
</dbReference>
<reference evidence="6 7" key="1">
    <citation type="journal article" date="2018" name="Mol. Ecol.">
        <title>The obligate alkalophilic soda-lake fungus Sodiomyces alkalinus has shifted to a protein diet.</title>
        <authorList>
            <person name="Grum-Grzhimaylo A.A."/>
            <person name="Falkoski D.L."/>
            <person name="van den Heuvel J."/>
            <person name="Valero-Jimenez C.A."/>
            <person name="Min B."/>
            <person name="Choi I.G."/>
            <person name="Lipzen A."/>
            <person name="Daum C.G."/>
            <person name="Aanen D.K."/>
            <person name="Tsang A."/>
            <person name="Henrissat B."/>
            <person name="Bilanenko E.N."/>
            <person name="de Vries R.P."/>
            <person name="van Kan J.A.L."/>
            <person name="Grigoriev I.V."/>
            <person name="Debets A.J.M."/>
        </authorList>
    </citation>
    <scope>NUCLEOTIDE SEQUENCE [LARGE SCALE GENOMIC DNA]</scope>
    <source>
        <strain evidence="6 7">F11</strain>
    </source>
</reference>
<feature type="domain" description="Cytochrome b5 heme-binding" evidence="5">
    <location>
        <begin position="956"/>
        <end position="1035"/>
    </location>
</feature>
<organism evidence="6 7">
    <name type="scientific">Sodiomyces alkalinus (strain CBS 110278 / VKM F-3762 / F11)</name>
    <name type="common">Alkaliphilic filamentous fungus</name>
    <dbReference type="NCBI Taxonomy" id="1314773"/>
    <lineage>
        <taxon>Eukaryota</taxon>
        <taxon>Fungi</taxon>
        <taxon>Dikarya</taxon>
        <taxon>Ascomycota</taxon>
        <taxon>Pezizomycotina</taxon>
        <taxon>Sordariomycetes</taxon>
        <taxon>Hypocreomycetidae</taxon>
        <taxon>Glomerellales</taxon>
        <taxon>Plectosphaerellaceae</taxon>
        <taxon>Sodiomyces</taxon>
    </lineage>
</organism>
<dbReference type="STRING" id="1314773.A0A3N2Q566"/>
<evidence type="ECO:0000259" key="5">
    <source>
        <dbReference type="PROSITE" id="PS50255"/>
    </source>
</evidence>
<proteinExistence type="inferred from homology"/>
<evidence type="ECO:0000256" key="1">
    <source>
        <dbReference type="ARBA" id="ARBA00022617"/>
    </source>
</evidence>
<dbReference type="RefSeq" id="XP_028469725.1">
    <property type="nucleotide sequence ID" value="XM_028610089.1"/>
</dbReference>
<keyword evidence="7" id="KW-1185">Reference proteome</keyword>
<dbReference type="AlphaFoldDB" id="A0A3N2Q566"/>
<dbReference type="OrthoDB" id="10254945at2759"/>
<dbReference type="GO" id="GO:0046872">
    <property type="term" value="F:metal ion binding"/>
    <property type="evidence" value="ECO:0007669"/>
    <property type="project" value="UniProtKB-KW"/>
</dbReference>
<keyword evidence="2" id="KW-0479">Metal-binding</keyword>
<dbReference type="PANTHER" id="PTHR19359:SF14">
    <property type="entry name" value="CYTOCHROME B5 A"/>
    <property type="match status" value="1"/>
</dbReference>
<dbReference type="SUPFAM" id="SSF55856">
    <property type="entry name" value="Cytochrome b5-like heme/steroid binding domain"/>
    <property type="match status" value="2"/>
</dbReference>
<dbReference type="InterPro" id="IPR050668">
    <property type="entry name" value="Cytochrome_b5"/>
</dbReference>
<dbReference type="Gene3D" id="3.10.120.10">
    <property type="entry name" value="Cytochrome b5-like heme/steroid binding domain"/>
    <property type="match status" value="1"/>
</dbReference>
<dbReference type="Pfam" id="PF00173">
    <property type="entry name" value="Cyt-b5"/>
    <property type="match status" value="1"/>
</dbReference>
<sequence length="1278" mass="145371">MATKAGEQFMFNLSQFDPSARDLRNGAHEWVQPLLPAILLDPATGGERIQDHPGSQWIPDGPLLDRLFASEKLQLTKLFAGLRTWEAKVLSQPEAYTPAGTTDGNQGIEASPLFWFDLDSITVNENTWLTCLRRDRWTDFERPISGWPGKFWRASDDQVWALLRPVLELANRIIVATTSHYWLGSLLHPDSIEFIRDIFLCNGKKYDMQRFRVMARENRVTGAEGMRTIDAALRDRLLWALHDEHHSIAVGRAVAYCFHVDEHTAWASLDVRLLREIFDRSMNEGLSPERRRIKRAMAAYHAAVVLVHEFMHAVTTPVARAALLKGPIPPEVTERYRRNMREPFFEKEWMCEAGASYSHHVFGTSPDSSLDLHDWLVILTGQPFPTNYMNQNGLTYGIDAPRLWPRKIRDFCRPQPTLWSNAHLSEAFWTSRVGKYGASGLMVPGLLVTQVFHYSIPGGTSWYHAFDPARPIAATLHSKVPREIEGSFQRLLTSLEARRRLWSQWRSPWYDEAYAKWKFSPHSIAPYREMFQDGVAALFQARDLRAASTLFGKALSFVRPYPYPAASEDENAWPLAFWRVLGFLIMAAIPHYTHPMTFQYPTPGYPNVWKSTHPDKEERSFQTEQIEYSHVFFQNIVKQENPPAVYEVGITREECFAQAARQAEWYAASCPVPLPRSCELAIGALWTRLRAQAAQKPDGEWLDFEFQLPPFDPCEIQDGVAEAKLHWRGVHGTPPASPLDVNMREAPALSALAAVVVSESLEEPRRRMGTRYFTWGEVGDHQPGKESGDWWVVKENGDDEFDVYDVSDVVRELHLSDATVKRSVARRTGRPHMSLRLLSEDTELSTVSKELAGMIRGLRPIGRTLKYARREDVTLRDGLDGRPAWTIIGGDVFDITDFDFFEGEQKLRELLLKHAGGTAVLALQAEGHECVEVAELLAPCRNRVLQPVVPSHSVVNDVFTAEEVAAMGLDETALYIIIHDGVYSLRDYVDFHPGGANILREVAFRDATEKFMQYHGHEEDEVLKQIRHFRVGRIVKSWTAESLTSTEILIMQNVYDIGRLSGDELEQKLRDNLEAYAGSDATEELRKRRRDASARLDLDTGHPLFQLSRRKDLVVGRVLEERNETPTDPIVASVCNTPTLPALFTQPLSQMDRGRQEWDHDVPISDDLEDARDATIGPVEKLNTTITKQDVQSLLLRGELESKRALEKVVLGGTDVVESDSWDEARRRERKRAGSELDLIDEMEVRRARRRRGIEEGLNRLGEVKPGFFGNVFAPSCK</sequence>
<dbReference type="PANTHER" id="PTHR19359">
    <property type="entry name" value="CYTOCHROME B5"/>
    <property type="match status" value="1"/>
</dbReference>
<dbReference type="GO" id="GO:0016020">
    <property type="term" value="C:membrane"/>
    <property type="evidence" value="ECO:0007669"/>
    <property type="project" value="TreeGrafter"/>
</dbReference>
<evidence type="ECO:0000256" key="4">
    <source>
        <dbReference type="ARBA" id="ARBA00038168"/>
    </source>
</evidence>
<name>A0A3N2Q566_SODAK</name>
<dbReference type="GeneID" id="39578567"/>
<dbReference type="InterPro" id="IPR018506">
    <property type="entry name" value="Cyt_B5_heme-BS"/>
</dbReference>
<gene>
    <name evidence="6" type="ORF">SODALDRAFT_326102</name>
</gene>
<keyword evidence="1" id="KW-0349">Heme</keyword>
<comment type="similarity">
    <text evidence="4">Belongs to the cytochrome b5 family.</text>
</comment>
<protein>
    <recommendedName>
        <fullName evidence="5">Cytochrome b5 heme-binding domain-containing protein</fullName>
    </recommendedName>
</protein>
<dbReference type="PROSITE" id="PS50255">
    <property type="entry name" value="CYTOCHROME_B5_2"/>
    <property type="match status" value="1"/>
</dbReference>
<dbReference type="EMBL" id="ML119051">
    <property type="protein sequence ID" value="ROT41919.1"/>
    <property type="molecule type" value="Genomic_DNA"/>
</dbReference>
<accession>A0A3N2Q566</accession>
<dbReference type="InterPro" id="IPR036400">
    <property type="entry name" value="Cyt_B5-like_heme/steroid_sf"/>
</dbReference>
<evidence type="ECO:0000256" key="2">
    <source>
        <dbReference type="ARBA" id="ARBA00022723"/>
    </source>
</evidence>
<keyword evidence="3" id="KW-0408">Iron</keyword>
<evidence type="ECO:0000256" key="3">
    <source>
        <dbReference type="ARBA" id="ARBA00023004"/>
    </source>
</evidence>
<dbReference type="InterPro" id="IPR001199">
    <property type="entry name" value="Cyt_B5-like_heme/steroid-bd"/>
</dbReference>
<evidence type="ECO:0000313" key="6">
    <source>
        <dbReference type="EMBL" id="ROT41919.1"/>
    </source>
</evidence>
<dbReference type="PROSITE" id="PS00191">
    <property type="entry name" value="CYTOCHROME_B5_1"/>
    <property type="match status" value="1"/>
</dbReference>